<evidence type="ECO:0000313" key="10">
    <source>
        <dbReference type="Proteomes" id="UP001156702"/>
    </source>
</evidence>
<dbReference type="PROSITE" id="PS51201">
    <property type="entry name" value="RCK_N"/>
    <property type="match status" value="2"/>
</dbReference>
<feature type="domain" description="RCK N-terminal" evidence="7">
    <location>
        <begin position="2"/>
        <end position="121"/>
    </location>
</feature>
<name>A0ABQ5ZTS1_9HYPH</name>
<keyword evidence="4" id="KW-0630">Potassium</keyword>
<evidence type="ECO:0000256" key="6">
    <source>
        <dbReference type="ARBA" id="ARBA00023065"/>
    </source>
</evidence>
<dbReference type="PRINTS" id="PR00335">
    <property type="entry name" value="KUPTAKETRKA"/>
</dbReference>
<dbReference type="PANTHER" id="PTHR43833:SF5">
    <property type="entry name" value="TRK SYSTEM POTASSIUM UPTAKE PROTEIN TRKA"/>
    <property type="match status" value="1"/>
</dbReference>
<feature type="domain" description="RCK N-terminal" evidence="7">
    <location>
        <begin position="235"/>
        <end position="354"/>
    </location>
</feature>
<keyword evidence="5" id="KW-0520">NAD</keyword>
<dbReference type="PANTHER" id="PTHR43833">
    <property type="entry name" value="POTASSIUM CHANNEL PROTEIN 2-RELATED-RELATED"/>
    <property type="match status" value="1"/>
</dbReference>
<evidence type="ECO:0000256" key="5">
    <source>
        <dbReference type="ARBA" id="ARBA00023027"/>
    </source>
</evidence>
<dbReference type="InterPro" id="IPR006036">
    <property type="entry name" value="K_uptake_TrkA"/>
</dbReference>
<evidence type="ECO:0000256" key="4">
    <source>
        <dbReference type="ARBA" id="ARBA00022958"/>
    </source>
</evidence>
<dbReference type="NCBIfam" id="NF007039">
    <property type="entry name" value="PRK09496.3-2"/>
    <property type="match status" value="1"/>
</dbReference>
<dbReference type="InterPro" id="IPR003148">
    <property type="entry name" value="RCK_N"/>
</dbReference>
<evidence type="ECO:0000256" key="1">
    <source>
        <dbReference type="ARBA" id="ARBA00017378"/>
    </source>
</evidence>
<reference evidence="10" key="1">
    <citation type="journal article" date="2019" name="Int. J. Syst. Evol. Microbiol.">
        <title>The Global Catalogue of Microorganisms (GCM) 10K type strain sequencing project: providing services to taxonomists for standard genome sequencing and annotation.</title>
        <authorList>
            <consortium name="The Broad Institute Genomics Platform"/>
            <consortium name="The Broad Institute Genome Sequencing Center for Infectious Disease"/>
            <person name="Wu L."/>
            <person name="Ma J."/>
        </authorList>
    </citation>
    <scope>NUCLEOTIDE SEQUENCE [LARGE SCALE GENOMIC DNA]</scope>
    <source>
        <strain evidence="10">NBRC 102122</strain>
    </source>
</reference>
<dbReference type="NCBIfam" id="NF007031">
    <property type="entry name" value="PRK09496.1-2"/>
    <property type="match status" value="1"/>
</dbReference>
<dbReference type="PROSITE" id="PS51202">
    <property type="entry name" value="RCK_C"/>
    <property type="match status" value="2"/>
</dbReference>
<keyword evidence="6" id="KW-0406">Ion transport</keyword>
<dbReference type="Pfam" id="PF02080">
    <property type="entry name" value="TrkA_C"/>
    <property type="match status" value="2"/>
</dbReference>
<keyword evidence="3" id="KW-0633">Potassium transport</keyword>
<evidence type="ECO:0000256" key="2">
    <source>
        <dbReference type="ARBA" id="ARBA00022448"/>
    </source>
</evidence>
<dbReference type="SUPFAM" id="SSF51735">
    <property type="entry name" value="NAD(P)-binding Rossmann-fold domains"/>
    <property type="match status" value="2"/>
</dbReference>
<dbReference type="InterPro" id="IPR036721">
    <property type="entry name" value="RCK_C_sf"/>
</dbReference>
<evidence type="ECO:0000259" key="8">
    <source>
        <dbReference type="PROSITE" id="PS51202"/>
    </source>
</evidence>
<comment type="caution">
    <text evidence="9">The sequence shown here is derived from an EMBL/GenBank/DDBJ whole genome shotgun (WGS) entry which is preliminary data.</text>
</comment>
<evidence type="ECO:0000256" key="3">
    <source>
        <dbReference type="ARBA" id="ARBA00022538"/>
    </source>
</evidence>
<proteinExistence type="predicted"/>
<dbReference type="EMBL" id="BSOP01000049">
    <property type="protein sequence ID" value="GLR54228.1"/>
    <property type="molecule type" value="Genomic_DNA"/>
</dbReference>
<dbReference type="NCBIfam" id="NF007030">
    <property type="entry name" value="PRK09496.1-1"/>
    <property type="match status" value="1"/>
</dbReference>
<dbReference type="InterPro" id="IPR050721">
    <property type="entry name" value="Trk_Ktr_HKT_K-transport"/>
</dbReference>
<feature type="domain" description="RCK C-terminal" evidence="8">
    <location>
        <begin position="374"/>
        <end position="455"/>
    </location>
</feature>
<dbReference type="Gene3D" id="3.30.70.1450">
    <property type="entry name" value="Regulator of K+ conductance, C-terminal domain"/>
    <property type="match status" value="2"/>
</dbReference>
<gene>
    <name evidence="9" type="primary">trkA</name>
    <name evidence="9" type="ORF">GCM10007923_54450</name>
</gene>
<evidence type="ECO:0000259" key="7">
    <source>
        <dbReference type="PROSITE" id="PS51201"/>
    </source>
</evidence>
<dbReference type="Pfam" id="PF02254">
    <property type="entry name" value="TrkA_N"/>
    <property type="match status" value="2"/>
</dbReference>
<protein>
    <recommendedName>
        <fullName evidence="1">Trk system potassium uptake protein TrkA</fullName>
    </recommendedName>
</protein>
<feature type="domain" description="RCK C-terminal" evidence="8">
    <location>
        <begin position="146"/>
        <end position="230"/>
    </location>
</feature>
<dbReference type="NCBIfam" id="NF007032">
    <property type="entry name" value="PRK09496.1-4"/>
    <property type="match status" value="1"/>
</dbReference>
<organism evidence="9 10">
    <name type="scientific">Shinella yambaruensis</name>
    <dbReference type="NCBI Taxonomy" id="415996"/>
    <lineage>
        <taxon>Bacteria</taxon>
        <taxon>Pseudomonadati</taxon>
        <taxon>Pseudomonadota</taxon>
        <taxon>Alphaproteobacteria</taxon>
        <taxon>Hyphomicrobiales</taxon>
        <taxon>Rhizobiaceae</taxon>
        <taxon>Shinella</taxon>
    </lineage>
</organism>
<dbReference type="InterPro" id="IPR036291">
    <property type="entry name" value="NAD(P)-bd_dom_sf"/>
</dbReference>
<dbReference type="SUPFAM" id="SSF116726">
    <property type="entry name" value="TrkA C-terminal domain-like"/>
    <property type="match status" value="2"/>
</dbReference>
<dbReference type="Proteomes" id="UP001156702">
    <property type="component" value="Unassembled WGS sequence"/>
</dbReference>
<dbReference type="Gene3D" id="3.40.50.720">
    <property type="entry name" value="NAD(P)-binding Rossmann-like Domain"/>
    <property type="match status" value="2"/>
</dbReference>
<accession>A0ABQ5ZTS1</accession>
<keyword evidence="10" id="KW-1185">Reference proteome</keyword>
<dbReference type="InterPro" id="IPR006037">
    <property type="entry name" value="RCK_C"/>
</dbReference>
<sequence length="460" mass="50183">MGMKVIICGAGRVGYGIAERLSQEGNDVSVIDTQPSLIAAITDTLDVSGIVGHGAHPEVLAKAGADQADMLIAVTLFDEVNMVACQVAHSLFNVPTKIARIRSQNYLAPEYSDLFSRENMPIDVTISPEVEVGKMVLRRISFPGATDVVRFADDRIVMVAIECMEDCPVVETPLKQLSELFPDLNATVTGIFSNGKLFVPNSTDQLHSGDLAYVVCDKGHVRRTLALFGHEEQEAARIVIAGGGNIGYFVARAIEDYQAKTRLKIIESDRERAVAIADKLRNAVVLHGSALDQKMLLQADIQDADLIVALTNNDQINILGSVMAKRLGCKQNLVLINDPMYQDFTKTLGIDAHINPRAVTISGILQHVRKGRIRSVYAVQKGSAEVIEAEALETSPLVGRPLREIELPPGIRIGAIYRDNAVIRPDGSTKIKARDRVVLFAAAVAVRHVEQLFRVSIQYF</sequence>
<evidence type="ECO:0000313" key="9">
    <source>
        <dbReference type="EMBL" id="GLR54228.1"/>
    </source>
</evidence>
<keyword evidence="2" id="KW-0813">Transport</keyword>